<evidence type="ECO:0000313" key="4">
    <source>
        <dbReference type="EMBL" id="RHZ95776.1"/>
    </source>
</evidence>
<dbReference type="Proteomes" id="UP000266305">
    <property type="component" value="Unassembled WGS sequence"/>
</dbReference>
<feature type="region of interest" description="Disordered" evidence="1">
    <location>
        <begin position="127"/>
        <end position="150"/>
    </location>
</feature>
<keyword evidence="2" id="KW-0732">Signal</keyword>
<name>A0AAX1ULZ4_CERSP</name>
<dbReference type="EMBL" id="QWGP01000007">
    <property type="protein sequence ID" value="RHZ95776.1"/>
    <property type="molecule type" value="Genomic_DNA"/>
</dbReference>
<evidence type="ECO:0000256" key="2">
    <source>
        <dbReference type="SAM" id="SignalP"/>
    </source>
</evidence>
<dbReference type="RefSeq" id="WP_118999957.1">
    <property type="nucleotide sequence ID" value="NZ_QWGP01000007.1"/>
</dbReference>
<dbReference type="InterPro" id="IPR036365">
    <property type="entry name" value="PGBD-like_sf"/>
</dbReference>
<accession>A0AAX1ULZ4</accession>
<dbReference type="PROSITE" id="PS51257">
    <property type="entry name" value="PROKAR_LIPOPROTEIN"/>
    <property type="match status" value="1"/>
</dbReference>
<evidence type="ECO:0000259" key="3">
    <source>
        <dbReference type="Pfam" id="PF01471"/>
    </source>
</evidence>
<comment type="caution">
    <text evidence="4">The sequence shown here is derived from an EMBL/GenBank/DDBJ whole genome shotgun (WGS) entry which is preliminary data.</text>
</comment>
<gene>
    <name evidence="4" type="ORF">D1114_09275</name>
</gene>
<evidence type="ECO:0000313" key="5">
    <source>
        <dbReference type="Proteomes" id="UP000266305"/>
    </source>
</evidence>
<feature type="domain" description="Peptidoglycan binding-like" evidence="3">
    <location>
        <begin position="66"/>
        <end position="108"/>
    </location>
</feature>
<protein>
    <submittedName>
        <fullName evidence="4">Peptidoglycan-binding protein</fullName>
    </submittedName>
</protein>
<dbReference type="SUPFAM" id="SSF47090">
    <property type="entry name" value="PGBD-like"/>
    <property type="match status" value="1"/>
</dbReference>
<dbReference type="AlphaFoldDB" id="A0AAX1ULZ4"/>
<evidence type="ECO:0000256" key="1">
    <source>
        <dbReference type="SAM" id="MobiDB-lite"/>
    </source>
</evidence>
<organism evidence="4 5">
    <name type="scientific">Cereibacter sphaeroides</name>
    <name type="common">Rhodobacter sphaeroides</name>
    <dbReference type="NCBI Taxonomy" id="1063"/>
    <lineage>
        <taxon>Bacteria</taxon>
        <taxon>Pseudomonadati</taxon>
        <taxon>Pseudomonadota</taxon>
        <taxon>Alphaproteobacteria</taxon>
        <taxon>Rhodobacterales</taxon>
        <taxon>Paracoccaceae</taxon>
        <taxon>Cereibacter</taxon>
    </lineage>
</organism>
<proteinExistence type="predicted"/>
<sequence>MIRRPALLALLLLTACGGPVMPEPPRPPDLTIGIRTEKPAPEAGICWAGEEGRWFEAPCPDLMTPERIATLQRALEARGLYAGEITEELDTRTRSGIRKLQAPLGLDSDLLSLAAARALGLVPIELSLPEEEEPESPLPDAADPADETES</sequence>
<reference evidence="4 5" key="1">
    <citation type="submission" date="2018-08" db="EMBL/GenBank/DDBJ databases">
        <title>Draft genome sequence of Rhodobacter sphaeroides FY.</title>
        <authorList>
            <person name="Rayyan A."/>
            <person name="Meyer T.E."/>
            <person name="Kyndt J.A."/>
        </authorList>
    </citation>
    <scope>NUCLEOTIDE SEQUENCE [LARGE SCALE GENOMIC DNA]</scope>
    <source>
        <strain evidence="4 5">FY</strain>
    </source>
</reference>
<feature type="chain" id="PRO_5043354011" evidence="2">
    <location>
        <begin position="23"/>
        <end position="150"/>
    </location>
</feature>
<dbReference type="Pfam" id="PF01471">
    <property type="entry name" value="PG_binding_1"/>
    <property type="match status" value="1"/>
</dbReference>
<dbReference type="InterPro" id="IPR002477">
    <property type="entry name" value="Peptidoglycan-bd-like"/>
</dbReference>
<feature type="signal peptide" evidence="2">
    <location>
        <begin position="1"/>
        <end position="22"/>
    </location>
</feature>